<accession>A0A552VAN3</accession>
<dbReference type="RefSeq" id="WP_143371769.1">
    <property type="nucleotide sequence ID" value="NZ_VJVZ01000001.1"/>
</dbReference>
<dbReference type="OrthoDB" id="1365376at2"/>
<reference evidence="2 3" key="1">
    <citation type="submission" date="2019-07" db="EMBL/GenBank/DDBJ databases">
        <title>Flavobacterium sp. nov., isolated from glacier ice.</title>
        <authorList>
            <person name="Liu Q."/>
            <person name="Xin Y.-H."/>
        </authorList>
    </citation>
    <scope>NUCLEOTIDE SEQUENCE [LARGE SCALE GENOMIC DNA]</scope>
    <source>
        <strain evidence="2 3">ZT4R6</strain>
    </source>
</reference>
<gene>
    <name evidence="2" type="ORF">FMM05_02565</name>
</gene>
<dbReference type="Proteomes" id="UP000320643">
    <property type="component" value="Unassembled WGS sequence"/>
</dbReference>
<evidence type="ECO:0000313" key="2">
    <source>
        <dbReference type="EMBL" id="TRW27541.1"/>
    </source>
</evidence>
<evidence type="ECO:0000313" key="3">
    <source>
        <dbReference type="Proteomes" id="UP000320643"/>
    </source>
</evidence>
<dbReference type="EMBL" id="VJVZ01000001">
    <property type="protein sequence ID" value="TRW27541.1"/>
    <property type="molecule type" value="Genomic_DNA"/>
</dbReference>
<name>A0A552VAN3_9FLAO</name>
<proteinExistence type="predicted"/>
<keyword evidence="3" id="KW-1185">Reference proteome</keyword>
<keyword evidence="1" id="KW-0812">Transmembrane</keyword>
<feature type="transmembrane region" description="Helical" evidence="1">
    <location>
        <begin position="12"/>
        <end position="36"/>
    </location>
</feature>
<keyword evidence="1" id="KW-1133">Transmembrane helix</keyword>
<dbReference type="Pfam" id="PF07963">
    <property type="entry name" value="N_methyl"/>
    <property type="match status" value="1"/>
</dbReference>
<protein>
    <recommendedName>
        <fullName evidence="4">Prepilin-type N-terminal cleavage/methylation domain-containing protein</fullName>
    </recommendedName>
</protein>
<comment type="caution">
    <text evidence="2">The sequence shown here is derived from an EMBL/GenBank/DDBJ whole genome shotgun (WGS) entry which is preliminary data.</text>
</comment>
<evidence type="ECO:0008006" key="4">
    <source>
        <dbReference type="Google" id="ProtNLM"/>
    </source>
</evidence>
<dbReference type="AlphaFoldDB" id="A0A552VAN3"/>
<organism evidence="2 3">
    <name type="scientific">Flavobacterium zepuense</name>
    <dbReference type="NCBI Taxonomy" id="2593302"/>
    <lineage>
        <taxon>Bacteria</taxon>
        <taxon>Pseudomonadati</taxon>
        <taxon>Bacteroidota</taxon>
        <taxon>Flavobacteriia</taxon>
        <taxon>Flavobacteriales</taxon>
        <taxon>Flavobacteriaceae</taxon>
        <taxon>Flavobacterium</taxon>
    </lineage>
</organism>
<dbReference type="InterPro" id="IPR012902">
    <property type="entry name" value="N_methyl_site"/>
</dbReference>
<keyword evidence="1" id="KW-0472">Membrane</keyword>
<sequence>MNNNGYNIKAFTIVEVVVGLAITAIIIAIIFVIFTVSSERLFDFKKQNQQINDVNRLTYSLQKGIYDSELMMLLDDDALIFNNYDGSKSRYNYTAEYFVLERENLTDTFFVAVTKVKIDTISSESKKNIYQRLQCHLNIDNVETQLNFYKKIYADQLLKVKDKNEF</sequence>
<evidence type="ECO:0000256" key="1">
    <source>
        <dbReference type="SAM" id="Phobius"/>
    </source>
</evidence>